<evidence type="ECO:0000256" key="5">
    <source>
        <dbReference type="ARBA" id="ARBA00022516"/>
    </source>
</evidence>
<evidence type="ECO:0000256" key="15">
    <source>
        <dbReference type="PIRSR" id="PIRSR000447-1"/>
    </source>
</evidence>
<dbReference type="NCBIfam" id="TIGR03150">
    <property type="entry name" value="fabF"/>
    <property type="match status" value="1"/>
</dbReference>
<keyword evidence="9 14" id="KW-0275">Fatty acid biosynthesis</keyword>
<comment type="catalytic activity">
    <reaction evidence="13 14">
        <text>a fatty acyl-[ACP] + malonyl-[ACP] + H(+) = a 3-oxoacyl-[ACP] + holo-[ACP] + CO2</text>
        <dbReference type="Rhea" id="RHEA:22836"/>
        <dbReference type="Rhea" id="RHEA-COMP:9623"/>
        <dbReference type="Rhea" id="RHEA-COMP:9685"/>
        <dbReference type="Rhea" id="RHEA-COMP:9916"/>
        <dbReference type="Rhea" id="RHEA-COMP:14125"/>
        <dbReference type="ChEBI" id="CHEBI:15378"/>
        <dbReference type="ChEBI" id="CHEBI:16526"/>
        <dbReference type="ChEBI" id="CHEBI:64479"/>
        <dbReference type="ChEBI" id="CHEBI:78449"/>
        <dbReference type="ChEBI" id="CHEBI:78776"/>
        <dbReference type="ChEBI" id="CHEBI:138651"/>
    </reaction>
</comment>
<dbReference type="Proteomes" id="UP000003438">
    <property type="component" value="Unassembled WGS sequence"/>
</dbReference>
<organism evidence="18 19">
    <name type="scientific">Subdoligranulum variabile DSM 15176</name>
    <dbReference type="NCBI Taxonomy" id="411471"/>
    <lineage>
        <taxon>Bacteria</taxon>
        <taxon>Bacillati</taxon>
        <taxon>Bacillota</taxon>
        <taxon>Clostridia</taxon>
        <taxon>Eubacteriales</taxon>
        <taxon>Oscillospiraceae</taxon>
        <taxon>Subdoligranulum</taxon>
    </lineage>
</organism>
<keyword evidence="8" id="KW-0443">Lipid metabolism</keyword>
<evidence type="ECO:0000256" key="7">
    <source>
        <dbReference type="ARBA" id="ARBA00022832"/>
    </source>
</evidence>
<evidence type="ECO:0000256" key="16">
    <source>
        <dbReference type="RuleBase" id="RU003694"/>
    </source>
</evidence>
<dbReference type="PANTHER" id="PTHR11712">
    <property type="entry name" value="POLYKETIDE SYNTHASE-RELATED"/>
    <property type="match status" value="1"/>
</dbReference>
<evidence type="ECO:0000256" key="13">
    <source>
        <dbReference type="ARBA" id="ARBA00047659"/>
    </source>
</evidence>
<dbReference type="CDD" id="cd00834">
    <property type="entry name" value="KAS_I_II"/>
    <property type="match status" value="1"/>
</dbReference>
<evidence type="ECO:0000256" key="9">
    <source>
        <dbReference type="ARBA" id="ARBA00023160"/>
    </source>
</evidence>
<dbReference type="HOGENOM" id="CLU_000022_69_2_9"/>
<keyword evidence="7" id="KW-0276">Fatty acid metabolism</keyword>
<dbReference type="NCBIfam" id="NF005589">
    <property type="entry name" value="PRK07314.1"/>
    <property type="match status" value="1"/>
</dbReference>
<gene>
    <name evidence="18" type="primary">fabF</name>
    <name evidence="18" type="ORF">SUBVAR_05619</name>
</gene>
<feature type="domain" description="Ketosynthase family 3 (KS3)" evidence="17">
    <location>
        <begin position="33"/>
        <end position="440"/>
    </location>
</feature>
<evidence type="ECO:0000313" key="19">
    <source>
        <dbReference type="Proteomes" id="UP000003438"/>
    </source>
</evidence>
<dbReference type="eggNOG" id="COG0304">
    <property type="taxonomic scope" value="Bacteria"/>
</dbReference>
<keyword evidence="6 14" id="KW-0808">Transferase</keyword>
<dbReference type="Pfam" id="PF00109">
    <property type="entry name" value="ketoacyl-synt"/>
    <property type="match status" value="1"/>
</dbReference>
<dbReference type="InterPro" id="IPR000794">
    <property type="entry name" value="Beta-ketoacyl_synthase"/>
</dbReference>
<feature type="active site" description="For beta-ketoacyl synthase activity" evidence="15">
    <location>
        <position position="194"/>
    </location>
</feature>
<reference evidence="18" key="1">
    <citation type="submission" date="2009-12" db="EMBL/GenBank/DDBJ databases">
        <authorList>
            <person name="Weinstock G."/>
            <person name="Sodergren E."/>
            <person name="Clifton S."/>
            <person name="Fulton L."/>
            <person name="Fulton B."/>
            <person name="Courtney L."/>
            <person name="Fronick C."/>
            <person name="Harrison M."/>
            <person name="Strong C."/>
            <person name="Farmer C."/>
            <person name="Delahaunty K."/>
            <person name="Markovic C."/>
            <person name="Hall O."/>
            <person name="Minx P."/>
            <person name="Tomlinson C."/>
            <person name="Mitreva M."/>
            <person name="Nelson J."/>
            <person name="Hou S."/>
            <person name="Wollam A."/>
            <person name="Pepin K.H."/>
            <person name="Johnson M."/>
            <person name="Bhonagiri V."/>
            <person name="Nash W.E."/>
            <person name="Warren W."/>
            <person name="Chinwalla A."/>
            <person name="Mardis E.R."/>
            <person name="Wilson R.K."/>
        </authorList>
    </citation>
    <scope>NUCLEOTIDE SEQUENCE [LARGE SCALE GENOMIC DNA]</scope>
    <source>
        <strain evidence="18">DSM 15176</strain>
    </source>
</reference>
<dbReference type="InterPro" id="IPR016039">
    <property type="entry name" value="Thiolase-like"/>
</dbReference>
<proteinExistence type="inferred from homology"/>
<dbReference type="GO" id="GO:0006633">
    <property type="term" value="P:fatty acid biosynthetic process"/>
    <property type="evidence" value="ECO:0007669"/>
    <property type="project" value="UniProtKB-UniRule"/>
</dbReference>
<dbReference type="Pfam" id="PF02801">
    <property type="entry name" value="Ketoacyl-synt_C"/>
    <property type="match status" value="1"/>
</dbReference>
<comment type="similarity">
    <text evidence="2 14 16">Belongs to the thiolase-like superfamily. Beta-ketoacyl-ACP synthases family.</text>
</comment>
<dbReference type="EC" id="2.3.1.179" evidence="3 14"/>
<evidence type="ECO:0000256" key="4">
    <source>
        <dbReference type="ARBA" id="ARBA00014657"/>
    </source>
</evidence>
<comment type="function">
    <text evidence="11 14">Involved in the type II fatty acid elongation cycle. Catalyzes the elongation of a wide range of acyl-ACP by the addition of two carbons from malonyl-ACP to an acyl acceptor. Can efficiently catalyze the conversion of palmitoleoyl-ACP (cis-hexadec-9-enoyl-ACP) to cis-vaccenoyl-ACP (cis-octadec-11-enoyl-ACP), an essential step in the thermal regulation of fatty acid composition.</text>
</comment>
<sequence>MEAWACERGGAPFRFGLNYNDTKDKIARFPMEKRRVVITGLGTVNPTGNTVAESWAAVRRGECGIGPITHYDTTNSKVKLAAEVKGFGPAARIDKREARKMARFTQFAVAAAAEAVEDAGLDLEQTDTSRFATIISSGIGGLPTIEEEHAKGEAKGFDRVSPFFVPMSIANMAAGQVAIRFGLKGMCTSPVTACAGGTNAIGDAFHRIRDGYEDLALCGGAESCISPLGVGGFTSMKALNTTEDPARASIPFDAERGGFVIGEGAGILVLEELDHALARGAKIYAEVVGYGANCDAYHFTAPAPGGAGGAECMRLALRDADLAPEQIGYINAHGTSTHLNDSCETAAIKAVFGDYAYQLRISSTKSMTGHLLGAAGGVEGVFTALALRDGYLPATIGLRVPDPECDLNYLPNEGVAEQVDYALSDSLGFGGHNACVIFKRWEG</sequence>
<dbReference type="GO" id="GO:0004315">
    <property type="term" value="F:3-oxoacyl-[acyl-carrier-protein] synthase activity"/>
    <property type="evidence" value="ECO:0007669"/>
    <property type="project" value="UniProtKB-UniRule"/>
</dbReference>
<dbReference type="InterPro" id="IPR014030">
    <property type="entry name" value="Ketoacyl_synth_N"/>
</dbReference>
<dbReference type="InterPro" id="IPR020841">
    <property type="entry name" value="PKS_Beta-ketoAc_synthase_dom"/>
</dbReference>
<evidence type="ECO:0000256" key="1">
    <source>
        <dbReference type="ARBA" id="ARBA00005194"/>
    </source>
</evidence>
<dbReference type="PROSITE" id="PS52004">
    <property type="entry name" value="KS3_2"/>
    <property type="match status" value="1"/>
</dbReference>
<dbReference type="InterPro" id="IPR014031">
    <property type="entry name" value="Ketoacyl_synth_C"/>
</dbReference>
<dbReference type="AlphaFoldDB" id="D1PMQ6"/>
<keyword evidence="19" id="KW-1185">Reference proteome</keyword>
<dbReference type="Gene3D" id="3.40.47.10">
    <property type="match status" value="1"/>
</dbReference>
<keyword evidence="10 14" id="KW-0012">Acyltransferase</keyword>
<comment type="pathway">
    <text evidence="1 14">Lipid metabolism; fatty acid biosynthesis.</text>
</comment>
<dbReference type="UniPathway" id="UPA00094"/>
<comment type="catalytic activity">
    <reaction evidence="12 14">
        <text>(9Z)-hexadecenoyl-[ACP] + malonyl-[ACP] + H(+) = 3-oxo-(11Z)-octadecenoyl-[ACP] + holo-[ACP] + CO2</text>
        <dbReference type="Rhea" id="RHEA:55040"/>
        <dbReference type="Rhea" id="RHEA-COMP:9623"/>
        <dbReference type="Rhea" id="RHEA-COMP:9685"/>
        <dbReference type="Rhea" id="RHEA-COMP:10800"/>
        <dbReference type="Rhea" id="RHEA-COMP:14074"/>
        <dbReference type="ChEBI" id="CHEBI:15378"/>
        <dbReference type="ChEBI" id="CHEBI:16526"/>
        <dbReference type="ChEBI" id="CHEBI:64479"/>
        <dbReference type="ChEBI" id="CHEBI:78449"/>
        <dbReference type="ChEBI" id="CHEBI:83989"/>
        <dbReference type="ChEBI" id="CHEBI:138538"/>
        <dbReference type="EC" id="2.3.1.179"/>
    </reaction>
</comment>
<dbReference type="SUPFAM" id="SSF53901">
    <property type="entry name" value="Thiolase-like"/>
    <property type="match status" value="2"/>
</dbReference>
<dbReference type="PANTHER" id="PTHR11712:SF336">
    <property type="entry name" value="3-OXOACYL-[ACYL-CARRIER-PROTEIN] SYNTHASE, MITOCHONDRIAL"/>
    <property type="match status" value="1"/>
</dbReference>
<dbReference type="FunFam" id="3.40.47.10:FF:000009">
    <property type="entry name" value="3-oxoacyl-[acyl-carrier-protein] synthase 2"/>
    <property type="match status" value="1"/>
</dbReference>
<comment type="caution">
    <text evidence="18">The sequence shown here is derived from an EMBL/GenBank/DDBJ whole genome shotgun (WGS) entry which is preliminary data.</text>
</comment>
<evidence type="ECO:0000256" key="3">
    <source>
        <dbReference type="ARBA" id="ARBA00012356"/>
    </source>
</evidence>
<evidence type="ECO:0000256" key="11">
    <source>
        <dbReference type="ARBA" id="ARBA00024006"/>
    </source>
</evidence>
<name>D1PMQ6_9FIRM</name>
<evidence type="ECO:0000256" key="10">
    <source>
        <dbReference type="ARBA" id="ARBA00023315"/>
    </source>
</evidence>
<accession>D1PMQ6</accession>
<dbReference type="STRING" id="411471.SUBVAR_05619"/>
<protein>
    <recommendedName>
        <fullName evidence="4 14">3-oxoacyl-[acyl-carrier-protein] synthase 2</fullName>
        <ecNumber evidence="3 14">2.3.1.179</ecNumber>
    </recommendedName>
</protein>
<evidence type="ECO:0000256" key="12">
    <source>
        <dbReference type="ARBA" id="ARBA00047318"/>
    </source>
</evidence>
<evidence type="ECO:0000256" key="6">
    <source>
        <dbReference type="ARBA" id="ARBA00022679"/>
    </source>
</evidence>
<evidence type="ECO:0000256" key="14">
    <source>
        <dbReference type="PIRNR" id="PIRNR000447"/>
    </source>
</evidence>
<evidence type="ECO:0000313" key="18">
    <source>
        <dbReference type="EMBL" id="EFB75841.1"/>
    </source>
</evidence>
<evidence type="ECO:0000256" key="2">
    <source>
        <dbReference type="ARBA" id="ARBA00008467"/>
    </source>
</evidence>
<dbReference type="PIRSF" id="PIRSF000447">
    <property type="entry name" value="KAS_II"/>
    <property type="match status" value="1"/>
</dbReference>
<dbReference type="GO" id="GO:0005829">
    <property type="term" value="C:cytosol"/>
    <property type="evidence" value="ECO:0007669"/>
    <property type="project" value="TreeGrafter"/>
</dbReference>
<dbReference type="EMBL" id="ACBY02000023">
    <property type="protein sequence ID" value="EFB75841.1"/>
    <property type="molecule type" value="Genomic_DNA"/>
</dbReference>
<evidence type="ECO:0000259" key="17">
    <source>
        <dbReference type="PROSITE" id="PS52004"/>
    </source>
</evidence>
<evidence type="ECO:0000256" key="8">
    <source>
        <dbReference type="ARBA" id="ARBA00023098"/>
    </source>
</evidence>
<keyword evidence="5 14" id="KW-0444">Lipid biosynthesis</keyword>
<dbReference type="InterPro" id="IPR017568">
    <property type="entry name" value="3-oxoacyl-ACP_synth-2"/>
</dbReference>
<dbReference type="SMART" id="SM00825">
    <property type="entry name" value="PKS_KS"/>
    <property type="match status" value="1"/>
</dbReference>